<accession>A0A7J7IHY5</accession>
<dbReference type="GO" id="GO:0005829">
    <property type="term" value="C:cytosol"/>
    <property type="evidence" value="ECO:0007669"/>
    <property type="project" value="TreeGrafter"/>
</dbReference>
<gene>
    <name evidence="3" type="ORF">F1559_002171</name>
</gene>
<evidence type="ECO:0000256" key="1">
    <source>
        <dbReference type="PROSITE-ProRule" id="PRU01050"/>
    </source>
</evidence>
<comment type="caution">
    <text evidence="1">Lacks conserved residue(s) required for the propagation of feature annotation.</text>
</comment>
<organism evidence="3 4">
    <name type="scientific">Cyanidiococcus yangmingshanensis</name>
    <dbReference type="NCBI Taxonomy" id="2690220"/>
    <lineage>
        <taxon>Eukaryota</taxon>
        <taxon>Rhodophyta</taxon>
        <taxon>Bangiophyceae</taxon>
        <taxon>Cyanidiales</taxon>
        <taxon>Cyanidiaceae</taxon>
        <taxon>Cyanidiococcus</taxon>
    </lineage>
</organism>
<dbReference type="InterPro" id="IPR005662">
    <property type="entry name" value="GTPase_Era-like"/>
</dbReference>
<name>A0A7J7IHY5_9RHOD</name>
<dbReference type="GO" id="GO:0005525">
    <property type="term" value="F:GTP binding"/>
    <property type="evidence" value="ECO:0007669"/>
    <property type="project" value="InterPro"/>
</dbReference>
<feature type="domain" description="Era-type G" evidence="2">
    <location>
        <begin position="1"/>
        <end position="134"/>
    </location>
</feature>
<dbReference type="SUPFAM" id="SSF52540">
    <property type="entry name" value="P-loop containing nucleoside triphosphate hydrolases"/>
    <property type="match status" value="1"/>
</dbReference>
<keyword evidence="4" id="KW-1185">Reference proteome</keyword>
<comment type="caution">
    <text evidence="3">The sequence shown here is derived from an EMBL/GenBank/DDBJ whole genome shotgun (WGS) entry which is preliminary data.</text>
</comment>
<dbReference type="PROSITE" id="PS51713">
    <property type="entry name" value="G_ERA"/>
    <property type="match status" value="1"/>
</dbReference>
<dbReference type="Gene3D" id="3.40.50.300">
    <property type="entry name" value="P-loop containing nucleotide triphosphate hydrolases"/>
    <property type="match status" value="1"/>
</dbReference>
<dbReference type="Pfam" id="PF01926">
    <property type="entry name" value="MMR_HSR1"/>
    <property type="match status" value="1"/>
</dbReference>
<dbReference type="GO" id="GO:0000028">
    <property type="term" value="P:ribosomal small subunit assembly"/>
    <property type="evidence" value="ECO:0007669"/>
    <property type="project" value="TreeGrafter"/>
</dbReference>
<dbReference type="AlphaFoldDB" id="A0A7J7IHY5"/>
<evidence type="ECO:0000259" key="2">
    <source>
        <dbReference type="PROSITE" id="PS51713"/>
    </source>
</evidence>
<reference evidence="3 4" key="1">
    <citation type="journal article" date="2020" name="J. Phycol.">
        <title>Comparative genome analysis reveals Cyanidiococcus gen. nov., a new extremophilic red algal genus sister to Cyanidioschyzon (Cyanidioschyzonaceae, Rhodophyta).</title>
        <authorList>
            <person name="Liu S.-L."/>
            <person name="Chiang Y.-R."/>
            <person name="Yoon H.S."/>
            <person name="Fu H.-Y."/>
        </authorList>
    </citation>
    <scope>NUCLEOTIDE SEQUENCE [LARGE SCALE GENOMIC DNA]</scope>
    <source>
        <strain evidence="3 4">THAL066</strain>
    </source>
</reference>
<evidence type="ECO:0000313" key="4">
    <source>
        <dbReference type="Proteomes" id="UP000530660"/>
    </source>
</evidence>
<dbReference type="InterPro" id="IPR006073">
    <property type="entry name" value="GTP-bd"/>
</dbReference>
<dbReference type="CDD" id="cd04163">
    <property type="entry name" value="Era"/>
    <property type="match status" value="1"/>
</dbReference>
<comment type="similarity">
    <text evidence="1">Belongs to the TRAFAC class TrmE-Era-EngA-EngB-Septin-like GTPase superfamily. Era GTPase family.</text>
</comment>
<dbReference type="PANTHER" id="PTHR42698:SF1">
    <property type="entry name" value="GTPASE ERA, MITOCHONDRIAL"/>
    <property type="match status" value="1"/>
</dbReference>
<protein>
    <recommendedName>
        <fullName evidence="2">Era-type G domain-containing protein</fullName>
    </recommendedName>
</protein>
<dbReference type="GO" id="GO:0043024">
    <property type="term" value="F:ribosomal small subunit binding"/>
    <property type="evidence" value="ECO:0007669"/>
    <property type="project" value="TreeGrafter"/>
</dbReference>
<dbReference type="EMBL" id="VWRR01000009">
    <property type="protein sequence ID" value="KAF6002712.1"/>
    <property type="molecule type" value="Genomic_DNA"/>
</dbReference>
<evidence type="ECO:0000313" key="3">
    <source>
        <dbReference type="EMBL" id="KAF6002712.1"/>
    </source>
</evidence>
<dbReference type="InterPro" id="IPR030388">
    <property type="entry name" value="G_ERA_dom"/>
</dbReference>
<dbReference type="Proteomes" id="UP000530660">
    <property type="component" value="Unassembled WGS sequence"/>
</dbReference>
<dbReference type="InterPro" id="IPR027417">
    <property type="entry name" value="P-loop_NTPase"/>
</dbReference>
<dbReference type="GO" id="GO:0019843">
    <property type="term" value="F:rRNA binding"/>
    <property type="evidence" value="ECO:0007669"/>
    <property type="project" value="TreeGrafter"/>
</dbReference>
<dbReference type="OrthoDB" id="8954335at2759"/>
<proteinExistence type="inferred from homology"/>
<dbReference type="PANTHER" id="PTHR42698">
    <property type="entry name" value="GTPASE ERA"/>
    <property type="match status" value="1"/>
</dbReference>
<sequence length="134" mass="14927">MVGSKVAIVSPKVQTTRFQVKGIVIEAPLQAQIVFIDTPGVFLARRRLDRAMVKSAWDASKGSDIVLLVLDGNRYHHFRKLSQAEASIAEKLSKVSKEALAETPVILAINKVDLLPRKDRDMVLQWDAVRNGKH</sequence>